<dbReference type="RefSeq" id="WP_151153067.1">
    <property type="nucleotide sequence ID" value="NZ_VZPQ01000761.1"/>
</dbReference>
<evidence type="ECO:0000256" key="5">
    <source>
        <dbReference type="ARBA" id="ARBA00023136"/>
    </source>
</evidence>
<reference evidence="9 10" key="1">
    <citation type="submission" date="2019-09" db="EMBL/GenBank/DDBJ databases">
        <title>Draft genome sequences of 48 bacterial type strains from the CCUG.</title>
        <authorList>
            <person name="Tunovic T."/>
            <person name="Pineiro-Iglesias B."/>
            <person name="Unosson C."/>
            <person name="Inganas E."/>
            <person name="Ohlen M."/>
            <person name="Cardew S."/>
            <person name="Jensie-Markopoulos S."/>
            <person name="Salva-Serra F."/>
            <person name="Jaen-Luchoro D."/>
            <person name="Karlsson R."/>
            <person name="Svensson-Stadler L."/>
            <person name="Chun J."/>
            <person name="Moore E."/>
        </authorList>
    </citation>
    <scope>NUCLEOTIDE SEQUENCE [LARGE SCALE GENOMIC DNA]</scope>
    <source>
        <strain evidence="9 10">CCUG 51524</strain>
    </source>
</reference>
<protein>
    <submittedName>
        <fullName evidence="9">TonB-dependent receptor</fullName>
    </submittedName>
</protein>
<comment type="caution">
    <text evidence="9">The sequence shown here is derived from an EMBL/GenBank/DDBJ whole genome shotgun (WGS) entry which is preliminary data.</text>
</comment>
<sequence length="68" mass="7648">KEIDSWERFDVGARYAFKVDEKNVTLRANIENVADKRYWSSAGASDDSEAGLTLSTPRTYLLSATVDF</sequence>
<evidence type="ECO:0000256" key="7">
    <source>
        <dbReference type="PROSITE-ProRule" id="PRU01360"/>
    </source>
</evidence>
<evidence type="ECO:0000256" key="3">
    <source>
        <dbReference type="ARBA" id="ARBA00022452"/>
    </source>
</evidence>
<dbReference type="Gene3D" id="2.40.170.20">
    <property type="entry name" value="TonB-dependent receptor, beta-barrel domain"/>
    <property type="match status" value="1"/>
</dbReference>
<feature type="short sequence motif" description="TonB C-terminal box" evidence="8">
    <location>
        <begin position="51"/>
        <end position="68"/>
    </location>
</feature>
<evidence type="ECO:0000256" key="6">
    <source>
        <dbReference type="ARBA" id="ARBA00023237"/>
    </source>
</evidence>
<keyword evidence="3 7" id="KW-1134">Transmembrane beta strand</keyword>
<evidence type="ECO:0000256" key="8">
    <source>
        <dbReference type="PROSITE-ProRule" id="PRU10144"/>
    </source>
</evidence>
<dbReference type="SUPFAM" id="SSF56935">
    <property type="entry name" value="Porins"/>
    <property type="match status" value="1"/>
</dbReference>
<organism evidence="9 10">
    <name type="scientific">Pseudomonas palleroniana</name>
    <dbReference type="NCBI Taxonomy" id="191390"/>
    <lineage>
        <taxon>Bacteria</taxon>
        <taxon>Pseudomonadati</taxon>
        <taxon>Pseudomonadota</taxon>
        <taxon>Gammaproteobacteria</taxon>
        <taxon>Pseudomonadales</taxon>
        <taxon>Pseudomonadaceae</taxon>
        <taxon>Pseudomonas</taxon>
    </lineage>
</organism>
<evidence type="ECO:0000313" key="9">
    <source>
        <dbReference type="EMBL" id="KAB0534291.1"/>
    </source>
</evidence>
<evidence type="ECO:0000313" key="10">
    <source>
        <dbReference type="Proteomes" id="UP000423257"/>
    </source>
</evidence>
<evidence type="ECO:0000256" key="2">
    <source>
        <dbReference type="ARBA" id="ARBA00022448"/>
    </source>
</evidence>
<keyword evidence="5 7" id="KW-0472">Membrane</keyword>
<keyword evidence="2 7" id="KW-0813">Transport</keyword>
<keyword evidence="9" id="KW-0675">Receptor</keyword>
<dbReference type="Proteomes" id="UP000423257">
    <property type="component" value="Unassembled WGS sequence"/>
</dbReference>
<keyword evidence="6 7" id="KW-0998">Cell outer membrane</keyword>
<comment type="subcellular location">
    <subcellularLocation>
        <location evidence="1 7">Cell outer membrane</location>
        <topology evidence="1 7">Multi-pass membrane protein</topology>
    </subcellularLocation>
</comment>
<dbReference type="GO" id="GO:0009279">
    <property type="term" value="C:cell outer membrane"/>
    <property type="evidence" value="ECO:0007669"/>
    <property type="project" value="UniProtKB-SubCell"/>
</dbReference>
<gene>
    <name evidence="9" type="ORF">F7R03_32095</name>
</gene>
<dbReference type="EMBL" id="VZPQ01000761">
    <property type="protein sequence ID" value="KAB0534291.1"/>
    <property type="molecule type" value="Genomic_DNA"/>
</dbReference>
<keyword evidence="4 7" id="KW-0812">Transmembrane</keyword>
<evidence type="ECO:0000256" key="1">
    <source>
        <dbReference type="ARBA" id="ARBA00004571"/>
    </source>
</evidence>
<evidence type="ECO:0000256" key="4">
    <source>
        <dbReference type="ARBA" id="ARBA00022692"/>
    </source>
</evidence>
<comment type="similarity">
    <text evidence="7">Belongs to the TonB-dependent receptor family.</text>
</comment>
<feature type="non-terminal residue" evidence="9">
    <location>
        <position position="1"/>
    </location>
</feature>
<accession>A0A6H9RZ15</accession>
<dbReference type="InterPro" id="IPR039426">
    <property type="entry name" value="TonB-dep_rcpt-like"/>
</dbReference>
<dbReference type="InterPro" id="IPR010917">
    <property type="entry name" value="TonB_rcpt_CS"/>
</dbReference>
<dbReference type="PROSITE" id="PS52016">
    <property type="entry name" value="TONB_DEPENDENT_REC_3"/>
    <property type="match status" value="1"/>
</dbReference>
<dbReference type="InterPro" id="IPR036942">
    <property type="entry name" value="Beta-barrel_TonB_sf"/>
</dbReference>
<name>A0A6H9RZ15_9PSED</name>
<dbReference type="PROSITE" id="PS01156">
    <property type="entry name" value="TONB_DEPENDENT_REC_2"/>
    <property type="match status" value="1"/>
</dbReference>
<dbReference type="AlphaFoldDB" id="A0A6H9RZ15"/>
<proteinExistence type="inferred from homology"/>